<evidence type="ECO:0000313" key="5">
    <source>
        <dbReference type="EMBL" id="QGG95564.1"/>
    </source>
</evidence>
<evidence type="ECO:0000256" key="3">
    <source>
        <dbReference type="ARBA" id="ARBA00022679"/>
    </source>
</evidence>
<evidence type="ECO:0000259" key="4">
    <source>
        <dbReference type="Pfam" id="PF00535"/>
    </source>
</evidence>
<dbReference type="EMBL" id="CP045851">
    <property type="protein sequence ID" value="QGG95564.1"/>
    <property type="molecule type" value="Genomic_DNA"/>
</dbReference>
<name>A0A5Q2RJ76_9ACTN</name>
<evidence type="ECO:0000313" key="6">
    <source>
        <dbReference type="Proteomes" id="UP000334019"/>
    </source>
</evidence>
<gene>
    <name evidence="5" type="ORF">GH723_10920</name>
</gene>
<dbReference type="GO" id="GO:0009247">
    <property type="term" value="P:glycolipid biosynthetic process"/>
    <property type="evidence" value="ECO:0007669"/>
    <property type="project" value="TreeGrafter"/>
</dbReference>
<dbReference type="PANTHER" id="PTHR43398">
    <property type="entry name" value="DOLICHOL-PHOSPHATE MANNOSYLTRANSFERASE SUBUNIT 1"/>
    <property type="match status" value="1"/>
</dbReference>
<dbReference type="InterPro" id="IPR029044">
    <property type="entry name" value="Nucleotide-diphossugar_trans"/>
</dbReference>
<dbReference type="GO" id="GO:0016020">
    <property type="term" value="C:membrane"/>
    <property type="evidence" value="ECO:0007669"/>
    <property type="project" value="GOC"/>
</dbReference>
<organism evidence="5 6">
    <name type="scientific">Actinomarinicola tropica</name>
    <dbReference type="NCBI Taxonomy" id="2789776"/>
    <lineage>
        <taxon>Bacteria</taxon>
        <taxon>Bacillati</taxon>
        <taxon>Actinomycetota</taxon>
        <taxon>Acidimicrobiia</taxon>
        <taxon>Acidimicrobiales</taxon>
        <taxon>Iamiaceae</taxon>
        <taxon>Actinomarinicola</taxon>
    </lineage>
</organism>
<evidence type="ECO:0000256" key="1">
    <source>
        <dbReference type="ARBA" id="ARBA00006739"/>
    </source>
</evidence>
<dbReference type="SUPFAM" id="SSF53448">
    <property type="entry name" value="Nucleotide-diphospho-sugar transferases"/>
    <property type="match status" value="1"/>
</dbReference>
<dbReference type="RefSeq" id="WP_153759671.1">
    <property type="nucleotide sequence ID" value="NZ_CP045851.1"/>
</dbReference>
<dbReference type="CDD" id="cd06442">
    <property type="entry name" value="DPM1_like"/>
    <property type="match status" value="1"/>
</dbReference>
<dbReference type="InterPro" id="IPR001173">
    <property type="entry name" value="Glyco_trans_2-like"/>
</dbReference>
<reference evidence="5 6" key="1">
    <citation type="submission" date="2019-11" db="EMBL/GenBank/DDBJ databases">
        <authorList>
            <person name="He Y."/>
        </authorList>
    </citation>
    <scope>NUCLEOTIDE SEQUENCE [LARGE SCALE GENOMIC DNA]</scope>
    <source>
        <strain evidence="5 6">SCSIO 58843</strain>
    </source>
</reference>
<dbReference type="KEGG" id="atq:GH723_10920"/>
<keyword evidence="6" id="KW-1185">Reference proteome</keyword>
<accession>A0A5Q2RJ76</accession>
<dbReference type="AlphaFoldDB" id="A0A5Q2RJ76"/>
<dbReference type="FunFam" id="3.90.550.10:FF:000122">
    <property type="entry name" value="Dolichol-phosphate mannosyltransferase subunit 1"/>
    <property type="match status" value="1"/>
</dbReference>
<dbReference type="GO" id="GO:0004582">
    <property type="term" value="F:dolichyl-phosphate beta-D-mannosyltransferase activity"/>
    <property type="evidence" value="ECO:0007669"/>
    <property type="project" value="InterPro"/>
</dbReference>
<comment type="similarity">
    <text evidence="1">Belongs to the glycosyltransferase 2 family.</text>
</comment>
<dbReference type="PANTHER" id="PTHR43398:SF1">
    <property type="entry name" value="DOLICHOL-PHOSPHATE MANNOSYLTRANSFERASE SUBUNIT 1"/>
    <property type="match status" value="1"/>
</dbReference>
<dbReference type="Proteomes" id="UP000334019">
    <property type="component" value="Chromosome"/>
</dbReference>
<feature type="domain" description="Glycosyltransferase 2-like" evidence="4">
    <location>
        <begin position="5"/>
        <end position="167"/>
    </location>
</feature>
<evidence type="ECO:0000256" key="2">
    <source>
        <dbReference type="ARBA" id="ARBA00022676"/>
    </source>
</evidence>
<keyword evidence="3 5" id="KW-0808">Transferase</keyword>
<protein>
    <submittedName>
        <fullName evidence="5">Glycosyltransferase</fullName>
    </submittedName>
</protein>
<sequence length="243" mass="26107">MRTLVVLPTYQEAENIEEVLGRVRRAVPDADVLVVDDGSPDGTADLAEAVGARLGGVSVLRRPGKAGLGSAYRAGFAVGLREGYEALVEMDSDLSHDPDALPQLLAALDGGADLVIGSRYVPGGAIPNWATHRLLLSRWGNRYAATVLGLPVRDATAGFRAYRATMLARIPLRGVRADGYAFQIEMAYAVARRGGTIVEVPIAFTDRVRGTSKMSGRIVVEAMLLVTWWGVRDRILRRAPDVA</sequence>
<dbReference type="Gene3D" id="3.90.550.10">
    <property type="entry name" value="Spore Coat Polysaccharide Biosynthesis Protein SpsA, Chain A"/>
    <property type="match status" value="1"/>
</dbReference>
<proteinExistence type="inferred from homology"/>
<dbReference type="Pfam" id="PF00535">
    <property type="entry name" value="Glycos_transf_2"/>
    <property type="match status" value="1"/>
</dbReference>
<dbReference type="InterPro" id="IPR039528">
    <property type="entry name" value="DPM1-like"/>
</dbReference>
<keyword evidence="2" id="KW-0328">Glycosyltransferase</keyword>